<feature type="signal peptide" evidence="2">
    <location>
        <begin position="1"/>
        <end position="28"/>
    </location>
</feature>
<feature type="chain" id="PRO_5016351911" evidence="2">
    <location>
        <begin position="29"/>
        <end position="156"/>
    </location>
</feature>
<dbReference type="EMBL" id="DF973305">
    <property type="protein sequence ID" value="GAU25128.1"/>
    <property type="molecule type" value="Genomic_DNA"/>
</dbReference>
<gene>
    <name evidence="3" type="ORF">TSUD_362980</name>
</gene>
<sequence>MISPAWAAAFASPPAAMALAMIAAGTSGVESNAPSTSVQLRRDTSLMERKQARLHSFSSFQKPSEVPSKAPPLPKNKAATKAAAFAAARDRQRFSRIGSGRGLSAVAMATSAQRRSDRDMERVKRWNITEAMEVAWTEFSPQQGIYNGPRLTGVLM</sequence>
<organism evidence="3 4">
    <name type="scientific">Trifolium subterraneum</name>
    <name type="common">Subterranean clover</name>
    <dbReference type="NCBI Taxonomy" id="3900"/>
    <lineage>
        <taxon>Eukaryota</taxon>
        <taxon>Viridiplantae</taxon>
        <taxon>Streptophyta</taxon>
        <taxon>Embryophyta</taxon>
        <taxon>Tracheophyta</taxon>
        <taxon>Spermatophyta</taxon>
        <taxon>Magnoliopsida</taxon>
        <taxon>eudicotyledons</taxon>
        <taxon>Gunneridae</taxon>
        <taxon>Pentapetalae</taxon>
        <taxon>rosids</taxon>
        <taxon>fabids</taxon>
        <taxon>Fabales</taxon>
        <taxon>Fabaceae</taxon>
        <taxon>Papilionoideae</taxon>
        <taxon>50 kb inversion clade</taxon>
        <taxon>NPAAA clade</taxon>
        <taxon>Hologalegina</taxon>
        <taxon>IRL clade</taxon>
        <taxon>Trifolieae</taxon>
        <taxon>Trifolium</taxon>
    </lineage>
</organism>
<keyword evidence="4" id="KW-1185">Reference proteome</keyword>
<evidence type="ECO:0000256" key="1">
    <source>
        <dbReference type="SAM" id="MobiDB-lite"/>
    </source>
</evidence>
<evidence type="ECO:0000256" key="2">
    <source>
        <dbReference type="SAM" id="SignalP"/>
    </source>
</evidence>
<feature type="region of interest" description="Disordered" evidence="1">
    <location>
        <begin position="56"/>
        <end position="77"/>
    </location>
</feature>
<protein>
    <submittedName>
        <fullName evidence="3">Uncharacterized protein</fullName>
    </submittedName>
</protein>
<keyword evidence="2" id="KW-0732">Signal</keyword>
<dbReference type="AlphaFoldDB" id="A0A2Z6M2J8"/>
<name>A0A2Z6M2J8_TRISU</name>
<evidence type="ECO:0000313" key="4">
    <source>
        <dbReference type="Proteomes" id="UP000242715"/>
    </source>
</evidence>
<dbReference type="Proteomes" id="UP000242715">
    <property type="component" value="Unassembled WGS sequence"/>
</dbReference>
<reference evidence="4" key="1">
    <citation type="journal article" date="2017" name="Front. Plant Sci.">
        <title>Climate Clever Clovers: New Paradigm to Reduce the Environmental Footprint of Ruminants by Breeding Low Methanogenic Forages Utilizing Haplotype Variation.</title>
        <authorList>
            <person name="Kaur P."/>
            <person name="Appels R."/>
            <person name="Bayer P.E."/>
            <person name="Keeble-Gagnere G."/>
            <person name="Wang J."/>
            <person name="Hirakawa H."/>
            <person name="Shirasawa K."/>
            <person name="Vercoe P."/>
            <person name="Stefanova K."/>
            <person name="Durmic Z."/>
            <person name="Nichols P."/>
            <person name="Revell C."/>
            <person name="Isobe S.N."/>
            <person name="Edwards D."/>
            <person name="Erskine W."/>
        </authorList>
    </citation>
    <scope>NUCLEOTIDE SEQUENCE [LARGE SCALE GENOMIC DNA]</scope>
    <source>
        <strain evidence="4">cv. Daliak</strain>
    </source>
</reference>
<proteinExistence type="predicted"/>
<accession>A0A2Z6M2J8</accession>
<evidence type="ECO:0000313" key="3">
    <source>
        <dbReference type="EMBL" id="GAU25128.1"/>
    </source>
</evidence>